<sequence>MSDNSVLKVVRQYWYMAALVLIVLIALWYRMGIIDSYIIPTYGNTMYHVGIERETILTGYYPTEELSYGGGFPHFYVPAYRLLIVSMCVATGIDPMVMSGLMTIVLGIMVMLVIYAVAYRLSHNLYIALFAAFFFIMSPDITIYTIRPLPEILGLFMVPFTLLFVISEKWSLAAISAGITALTHQMTLLTLVSIIGVYMVFQLVRAVWAYFRKKEDRDAYMKPFRTALWCLAPILTACLTYAVWMMYSMGSLDIMGIAQVANHEGNVVDIALFLRVGIFVLLFTIIGLIFIIDELFGSKSAPAAGAKKSEYGYSVSKDSALLVVAWAVITLLLTFNDKIFYLFPDHKFLIFPNFMDRYLTFFAQICIIIAAFGMYYLLRALDLDVLKEKP</sequence>
<reference evidence="2 3" key="1">
    <citation type="journal article" date="2007" name="Appl. Environ. Microbiol.">
        <title>Isolation of key methanogens for global methane emission from rice paddy fields: a novel isolate affiliated with the clone cluster rice cluster I.</title>
        <authorList>
            <person name="Sakai S."/>
            <person name="Imachi H."/>
            <person name="Sekiguchi Y."/>
            <person name="Ohashi A."/>
            <person name="Harada H."/>
            <person name="Kamagata Y."/>
        </authorList>
    </citation>
    <scope>NUCLEOTIDE SEQUENCE [LARGE SCALE GENOMIC DNA]</scope>
    <source>
        <strain evidence="3">DSM 17711 / JCM 13418 / NBRC 101707 / SANAE</strain>
    </source>
</reference>
<dbReference type="KEGG" id="mpd:MCP_0746"/>
<dbReference type="RefSeq" id="WP_012899498.1">
    <property type="nucleotide sequence ID" value="NC_013665.1"/>
</dbReference>
<dbReference type="STRING" id="304371.MCP_0746"/>
<organism evidence="2 3">
    <name type="scientific">Methanocella paludicola (strain DSM 17711 / JCM 13418 / NBRC 101707 / SANAE)</name>
    <dbReference type="NCBI Taxonomy" id="304371"/>
    <lineage>
        <taxon>Archaea</taxon>
        <taxon>Methanobacteriati</taxon>
        <taxon>Methanobacteriota</taxon>
        <taxon>Stenosarchaea group</taxon>
        <taxon>Methanomicrobia</taxon>
        <taxon>Methanocellales</taxon>
        <taxon>Methanocellaceae</taxon>
        <taxon>Methanocella</taxon>
    </lineage>
</organism>
<feature type="transmembrane region" description="Helical" evidence="1">
    <location>
        <begin position="319"/>
        <end position="337"/>
    </location>
</feature>
<feature type="transmembrane region" description="Helical" evidence="1">
    <location>
        <begin position="12"/>
        <end position="29"/>
    </location>
</feature>
<evidence type="ECO:0008006" key="4">
    <source>
        <dbReference type="Google" id="ProtNLM"/>
    </source>
</evidence>
<evidence type="ECO:0000313" key="2">
    <source>
        <dbReference type="EMBL" id="BAI60818.1"/>
    </source>
</evidence>
<feature type="transmembrane region" description="Helical" evidence="1">
    <location>
        <begin position="267"/>
        <end position="292"/>
    </location>
</feature>
<feature type="transmembrane region" description="Helical" evidence="1">
    <location>
        <begin position="99"/>
        <end position="118"/>
    </location>
</feature>
<evidence type="ECO:0000256" key="1">
    <source>
        <dbReference type="SAM" id="Phobius"/>
    </source>
</evidence>
<proteinExistence type="predicted"/>
<dbReference type="EMBL" id="AP011532">
    <property type="protein sequence ID" value="BAI60818.1"/>
    <property type="molecule type" value="Genomic_DNA"/>
</dbReference>
<keyword evidence="1" id="KW-1133">Transmembrane helix</keyword>
<dbReference type="eggNOG" id="arCOG02043">
    <property type="taxonomic scope" value="Archaea"/>
</dbReference>
<name>D1YWJ6_METPS</name>
<protein>
    <recommendedName>
        <fullName evidence="4">Glycosyltransferase RgtA/B/C/D-like domain-containing protein</fullName>
    </recommendedName>
</protein>
<feature type="transmembrane region" description="Helical" evidence="1">
    <location>
        <begin position="125"/>
        <end position="146"/>
    </location>
</feature>
<dbReference type="GeneID" id="8680784"/>
<keyword evidence="1" id="KW-0812">Transmembrane</keyword>
<feature type="transmembrane region" description="Helical" evidence="1">
    <location>
        <begin position="358"/>
        <end position="378"/>
    </location>
</feature>
<reference evidence="3" key="3">
    <citation type="journal article" date="2011" name="PLoS ONE">
        <title>Genome sequence of a mesophilic hydrogenotrophic methanogen Methanocella paludicola, the first cultivated representative of the order Methanocellales.</title>
        <authorList>
            <person name="Sakai S."/>
            <person name="Takaki Y."/>
            <person name="Shimamura S."/>
            <person name="Sekine M."/>
            <person name="Tajima T."/>
            <person name="Kosugi H."/>
            <person name="Ichikawa N."/>
            <person name="Tasumi E."/>
            <person name="Hiraki A.T."/>
            <person name="Shimizu A."/>
            <person name="Kato Y."/>
            <person name="Nishiko R."/>
            <person name="Mori K."/>
            <person name="Fujita N."/>
            <person name="Imachi H."/>
            <person name="Takai K."/>
        </authorList>
    </citation>
    <scope>NUCLEOTIDE SEQUENCE [LARGE SCALE GENOMIC DNA]</scope>
    <source>
        <strain evidence="3">DSM 17711 / JCM 13418 / NBRC 101707 / SANAE</strain>
    </source>
</reference>
<feature type="transmembrane region" description="Helical" evidence="1">
    <location>
        <begin position="187"/>
        <end position="211"/>
    </location>
</feature>
<feature type="transmembrane region" description="Helical" evidence="1">
    <location>
        <begin position="226"/>
        <end position="247"/>
    </location>
</feature>
<evidence type="ECO:0000313" key="3">
    <source>
        <dbReference type="Proteomes" id="UP000001882"/>
    </source>
</evidence>
<dbReference type="InParanoid" id="D1YWJ6"/>
<accession>D1YWJ6</accession>
<gene>
    <name evidence="2" type="ordered locus">MCP_0746</name>
</gene>
<dbReference type="Proteomes" id="UP000001882">
    <property type="component" value="Chromosome"/>
</dbReference>
<keyword evidence="1" id="KW-0472">Membrane</keyword>
<reference evidence="2 3" key="2">
    <citation type="journal article" date="2008" name="Int. J. Syst. Evol. Microbiol.">
        <title>Methanocella paludicola gen. nov., sp. nov., a methane-producing archaeon, the first isolate of the lineage 'Rice Cluster I', and proposal of the new archaeal order Methanocellales ord. nov.</title>
        <authorList>
            <person name="Sakai S."/>
            <person name="Imachi H."/>
            <person name="Hanada S."/>
            <person name="Ohashi A."/>
            <person name="Harada H."/>
            <person name="Kamagata Y."/>
        </authorList>
    </citation>
    <scope>NUCLEOTIDE SEQUENCE [LARGE SCALE GENOMIC DNA]</scope>
    <source>
        <strain evidence="3">DSM 17711 / JCM 13418 / NBRC 101707 / SANAE</strain>
    </source>
</reference>
<dbReference type="OrthoDB" id="148029at2157"/>
<keyword evidence="3" id="KW-1185">Reference proteome</keyword>
<dbReference type="AlphaFoldDB" id="D1YWJ6"/>